<dbReference type="KEGG" id="aplc:110980801"/>
<feature type="transmembrane region" description="Helical" evidence="2">
    <location>
        <begin position="146"/>
        <end position="169"/>
    </location>
</feature>
<evidence type="ECO:0000256" key="2">
    <source>
        <dbReference type="SAM" id="Phobius"/>
    </source>
</evidence>
<dbReference type="PANTHER" id="PTHR23320">
    <property type="entry name" value="MEMBRANE-SPANNING 4-DOMAINS SUBFAMILY A MS4A -RELATED"/>
    <property type="match status" value="1"/>
</dbReference>
<name>A0A8B7YPY1_ACAPL</name>
<protein>
    <submittedName>
        <fullName evidence="4">Uncharacterized protein LOC110980801</fullName>
    </submittedName>
</protein>
<feature type="transmembrane region" description="Helical" evidence="2">
    <location>
        <begin position="106"/>
        <end position="126"/>
    </location>
</feature>
<feature type="transmembrane region" description="Helical" evidence="2">
    <location>
        <begin position="73"/>
        <end position="94"/>
    </location>
</feature>
<gene>
    <name evidence="4" type="primary">LOC110980801</name>
</gene>
<dbReference type="GeneID" id="110980801"/>
<feature type="region of interest" description="Disordered" evidence="1">
    <location>
        <begin position="210"/>
        <end position="231"/>
    </location>
</feature>
<accession>A0A8B7YPY1</accession>
<organism evidence="3 4">
    <name type="scientific">Acanthaster planci</name>
    <name type="common">Crown-of-thorns starfish</name>
    <dbReference type="NCBI Taxonomy" id="133434"/>
    <lineage>
        <taxon>Eukaryota</taxon>
        <taxon>Metazoa</taxon>
        <taxon>Echinodermata</taxon>
        <taxon>Eleutherozoa</taxon>
        <taxon>Asterozoa</taxon>
        <taxon>Asteroidea</taxon>
        <taxon>Valvatacea</taxon>
        <taxon>Valvatida</taxon>
        <taxon>Acanthasteridae</taxon>
        <taxon>Acanthaster</taxon>
    </lineage>
</organism>
<dbReference type="Proteomes" id="UP000694845">
    <property type="component" value="Unplaced"/>
</dbReference>
<feature type="compositionally biased region" description="Polar residues" evidence="1">
    <location>
        <begin position="211"/>
        <end position="231"/>
    </location>
</feature>
<evidence type="ECO:0000256" key="1">
    <source>
        <dbReference type="SAM" id="MobiDB-lite"/>
    </source>
</evidence>
<dbReference type="RefSeq" id="XP_022093481.1">
    <property type="nucleotide sequence ID" value="XM_022237789.1"/>
</dbReference>
<reference evidence="4" key="1">
    <citation type="submission" date="2025-08" db="UniProtKB">
        <authorList>
            <consortium name="RefSeq"/>
        </authorList>
    </citation>
    <scope>IDENTIFICATION</scope>
</reference>
<dbReference type="OrthoDB" id="10183527at2759"/>
<keyword evidence="2" id="KW-0812">Transmembrane</keyword>
<keyword evidence="2" id="KW-0472">Membrane</keyword>
<dbReference type="AlphaFoldDB" id="A0A8B7YPY1"/>
<sequence>MQPGQVVAYPPPAPAVQMQVLAPPAPQPGPSKYSCGAKSLGILQIVLTGVSVAVGIVNILFQSYLSFIASPIWGGLVFYLPAGILGIVSVTTAVSKRRCQATGCMVMSILAACIAAGNIICAGISLSGDTYWGRGLTAVTMAMDSILIVVSLAELVIAIVASVYCCLLLNELPPSNTTTIVYAPLPTQPNQFAAPAPPAYYPAQNAPNPLIGTQPSFAPVPSTAQQPADLK</sequence>
<evidence type="ECO:0000313" key="3">
    <source>
        <dbReference type="Proteomes" id="UP000694845"/>
    </source>
</evidence>
<keyword evidence="2" id="KW-1133">Transmembrane helix</keyword>
<evidence type="ECO:0000313" key="4">
    <source>
        <dbReference type="RefSeq" id="XP_022093481.1"/>
    </source>
</evidence>
<feature type="transmembrane region" description="Helical" evidence="2">
    <location>
        <begin position="40"/>
        <end position="61"/>
    </location>
</feature>
<keyword evidence="3" id="KW-1185">Reference proteome</keyword>
<proteinExistence type="predicted"/>
<dbReference type="OMA" id="TMAMDSI"/>
<dbReference type="PANTHER" id="PTHR23320:SF158">
    <property type="entry name" value="CREB-BINDING PROTEIN-LIKE ISOFORM X1"/>
    <property type="match status" value="1"/>
</dbReference>
<dbReference type="InterPro" id="IPR030417">
    <property type="entry name" value="MS4A"/>
</dbReference>